<protein>
    <submittedName>
        <fullName evidence="2">Ccb1</fullName>
    </submittedName>
</protein>
<reference evidence="2" key="1">
    <citation type="journal article" date="2015" name="PLoS ONE">
        <title>Lincosamide synthetase-a unique condensation system combining elements of nonribosomal peptide synthetase and mycothiol metabolism.</title>
        <authorList>
            <person name="Janata J."/>
            <person name="Kadlcik S."/>
            <person name="Koberska M."/>
            <person name="Ulanova D."/>
            <person name="Kamenik Z."/>
            <person name="Novak P."/>
            <person name="Kopecky J."/>
            <person name="Novotna J."/>
            <person name="Radojevic B."/>
            <person name="Plhackova K."/>
            <person name="Gazak R."/>
            <person name="Najmanova L."/>
        </authorList>
    </citation>
    <scope>NUCLEOTIDE SEQUENCE</scope>
    <source>
        <strain evidence="2">ATCC 15084</strain>
    </source>
</reference>
<dbReference type="GO" id="GO:0004144">
    <property type="term" value="F:diacylglycerol O-acyltransferase activity"/>
    <property type="evidence" value="ECO:0007669"/>
    <property type="project" value="InterPro"/>
</dbReference>
<evidence type="ECO:0000259" key="1">
    <source>
        <dbReference type="Pfam" id="PF03007"/>
    </source>
</evidence>
<sequence>MHLDPTTHSGGLTAADLALSAQDYDFLLIERPDFPGVIGVVHTYRGQADASAVRKTLSRLAPYLGRLGAVLRRAPQDAAEPYFEPVPFDAGAHVDEWTTDEEWPDAVLAEITRRQLPTDRPLMRVHVIQGPQRWWLVFSFHHVTIDGATMGRLLMTDPGRDPAPAEPTALTADTALRVRRDAIGTAPPPARTDDSAAADDGFPAILPAHWKHRSLATATLGAQWRRLREETGSTKGALAAWLSGAAIAGAVTTARGRCTTLGLNITVDLRRAAPPPVGGNWTSTILCPWAPGMEPGENLAVIGARLSGTDRSALVDQALAYEHECRDVPYAARREAAASWGENSFIVSPDGQRADWHAMVTVLPRLPAWHEPDDCTGHFVLPGAWLGAPWSLTWAVGEDSASVCALSSSAEEPAQALIEALLRAADTTPVLPRDDHR</sequence>
<dbReference type="Gene3D" id="3.30.559.10">
    <property type="entry name" value="Chloramphenicol acetyltransferase-like domain"/>
    <property type="match status" value="1"/>
</dbReference>
<evidence type="ECO:0000313" key="2">
    <source>
        <dbReference type="EMBL" id="ADB92559.1"/>
    </source>
</evidence>
<gene>
    <name evidence="3" type="ORF">HDA41_002764</name>
</gene>
<dbReference type="SUPFAM" id="SSF52777">
    <property type="entry name" value="CoA-dependent acyltransferases"/>
    <property type="match status" value="1"/>
</dbReference>
<proteinExistence type="predicted"/>
<dbReference type="EMBL" id="JACHNE010000001">
    <property type="protein sequence ID" value="MBB5794800.1"/>
    <property type="molecule type" value="Genomic_DNA"/>
</dbReference>
<dbReference type="Pfam" id="PF03007">
    <property type="entry name" value="WS_DGAT_cat"/>
    <property type="match status" value="1"/>
</dbReference>
<dbReference type="InterPro" id="IPR023213">
    <property type="entry name" value="CAT-like_dom_sf"/>
</dbReference>
<name>E9JES1_9ACTN</name>
<dbReference type="AlphaFoldDB" id="E9JES1"/>
<reference evidence="3 4" key="2">
    <citation type="submission" date="2020-08" db="EMBL/GenBank/DDBJ databases">
        <title>Sequencing the genomes of 1000 actinobacteria strains.</title>
        <authorList>
            <person name="Klenk H.-P."/>
        </authorList>
    </citation>
    <scope>NUCLEOTIDE SEQUENCE [LARGE SCALE GENOMIC DNA]</scope>
    <source>
        <strain evidence="3 4">DSM 40084</strain>
    </source>
</reference>
<dbReference type="Proteomes" id="UP000590647">
    <property type="component" value="Unassembled WGS sequence"/>
</dbReference>
<dbReference type="InterPro" id="IPR004255">
    <property type="entry name" value="O-acyltransferase_WSD1_N"/>
</dbReference>
<dbReference type="EMBL" id="GQ844764">
    <property type="protein sequence ID" value="ADB92559.1"/>
    <property type="molecule type" value="Genomic_DNA"/>
</dbReference>
<evidence type="ECO:0000313" key="3">
    <source>
        <dbReference type="EMBL" id="MBB5794800.1"/>
    </source>
</evidence>
<evidence type="ECO:0000313" key="4">
    <source>
        <dbReference type="Proteomes" id="UP000590647"/>
    </source>
</evidence>
<keyword evidence="4" id="KW-1185">Reference proteome</keyword>
<dbReference type="RefSeq" id="WP_184983826.1">
    <property type="nucleotide sequence ID" value="NZ_JACHNE010000001.1"/>
</dbReference>
<dbReference type="GO" id="GO:0045017">
    <property type="term" value="P:glycerolipid biosynthetic process"/>
    <property type="evidence" value="ECO:0007669"/>
    <property type="project" value="InterPro"/>
</dbReference>
<accession>E9JES1</accession>
<feature type="domain" description="O-acyltransferase WSD1-like N-terminal" evidence="1">
    <location>
        <begin position="19"/>
        <end position="182"/>
    </location>
</feature>
<organism evidence="2">
    <name type="scientific">Streptomyces caelestis</name>
    <dbReference type="NCBI Taxonomy" id="36816"/>
    <lineage>
        <taxon>Bacteria</taxon>
        <taxon>Bacillati</taxon>
        <taxon>Actinomycetota</taxon>
        <taxon>Actinomycetes</taxon>
        <taxon>Kitasatosporales</taxon>
        <taxon>Streptomycetaceae</taxon>
        <taxon>Streptomyces</taxon>
    </lineage>
</organism>